<accession>A0ABW5YMH8</accession>
<dbReference type="InterPro" id="IPR010970">
    <property type="entry name" value="Cys_dSase_SufS"/>
</dbReference>
<evidence type="ECO:0000259" key="9">
    <source>
        <dbReference type="Pfam" id="PF00266"/>
    </source>
</evidence>
<evidence type="ECO:0000256" key="8">
    <source>
        <dbReference type="RuleBase" id="RU004506"/>
    </source>
</evidence>
<dbReference type="Pfam" id="PF00266">
    <property type="entry name" value="Aminotran_5"/>
    <property type="match status" value="1"/>
</dbReference>
<evidence type="ECO:0000256" key="3">
    <source>
        <dbReference type="ARBA" id="ARBA00012239"/>
    </source>
</evidence>
<name>A0ABW5YMH8_9FLAO</name>
<evidence type="ECO:0000256" key="6">
    <source>
        <dbReference type="ARBA" id="ARBA00050776"/>
    </source>
</evidence>
<dbReference type="RefSeq" id="WP_379811812.1">
    <property type="nucleotide sequence ID" value="NZ_JBHUPC010000013.1"/>
</dbReference>
<dbReference type="Gene3D" id="3.40.640.10">
    <property type="entry name" value="Type I PLP-dependent aspartate aminotransferase-like (Major domain)"/>
    <property type="match status" value="1"/>
</dbReference>
<dbReference type="InterPro" id="IPR000192">
    <property type="entry name" value="Aminotrans_V_dom"/>
</dbReference>
<feature type="domain" description="Aminotransferase class V" evidence="9">
    <location>
        <begin position="24"/>
        <end position="392"/>
    </location>
</feature>
<comment type="catalytic activity">
    <reaction evidence="6 8">
        <text>(sulfur carrier)-H + L-cysteine = (sulfur carrier)-SH + L-alanine</text>
        <dbReference type="Rhea" id="RHEA:43892"/>
        <dbReference type="Rhea" id="RHEA-COMP:14737"/>
        <dbReference type="Rhea" id="RHEA-COMP:14739"/>
        <dbReference type="ChEBI" id="CHEBI:29917"/>
        <dbReference type="ChEBI" id="CHEBI:35235"/>
        <dbReference type="ChEBI" id="CHEBI:57972"/>
        <dbReference type="ChEBI" id="CHEBI:64428"/>
        <dbReference type="EC" id="2.8.1.7"/>
    </reaction>
</comment>
<evidence type="ECO:0000256" key="1">
    <source>
        <dbReference type="ARBA" id="ARBA00001933"/>
    </source>
</evidence>
<dbReference type="InterPro" id="IPR015424">
    <property type="entry name" value="PyrdxlP-dep_Trfase"/>
</dbReference>
<reference evidence="11" key="1">
    <citation type="journal article" date="2019" name="Int. J. Syst. Evol. Microbiol.">
        <title>The Global Catalogue of Microorganisms (GCM) 10K type strain sequencing project: providing services to taxonomists for standard genome sequencing and annotation.</title>
        <authorList>
            <consortium name="The Broad Institute Genomics Platform"/>
            <consortium name="The Broad Institute Genome Sequencing Center for Infectious Disease"/>
            <person name="Wu L."/>
            <person name="Ma J."/>
        </authorList>
    </citation>
    <scope>NUCLEOTIDE SEQUENCE [LARGE SCALE GENOMIC DNA]</scope>
    <source>
        <strain evidence="11">KCTC 22671</strain>
    </source>
</reference>
<dbReference type="PANTHER" id="PTHR43586">
    <property type="entry name" value="CYSTEINE DESULFURASE"/>
    <property type="match status" value="1"/>
</dbReference>
<dbReference type="SUPFAM" id="SSF53383">
    <property type="entry name" value="PLP-dependent transferases"/>
    <property type="match status" value="1"/>
</dbReference>
<keyword evidence="11" id="KW-1185">Reference proteome</keyword>
<evidence type="ECO:0000256" key="7">
    <source>
        <dbReference type="RuleBase" id="RU004504"/>
    </source>
</evidence>
<dbReference type="PANTHER" id="PTHR43586:SF8">
    <property type="entry name" value="CYSTEINE DESULFURASE 1, CHLOROPLASTIC"/>
    <property type="match status" value="1"/>
</dbReference>
<dbReference type="Gene3D" id="3.90.1150.10">
    <property type="entry name" value="Aspartate Aminotransferase, domain 1"/>
    <property type="match status" value="1"/>
</dbReference>
<comment type="similarity">
    <text evidence="2 8">Belongs to the class-V pyridoxal-phosphate-dependent aminotransferase family. Csd subfamily.</text>
</comment>
<comment type="caution">
    <text evidence="10">The sequence shown here is derived from an EMBL/GenBank/DDBJ whole genome shotgun (WGS) entry which is preliminary data.</text>
</comment>
<dbReference type="GO" id="GO:0008483">
    <property type="term" value="F:transaminase activity"/>
    <property type="evidence" value="ECO:0007669"/>
    <property type="project" value="UniProtKB-KW"/>
</dbReference>
<dbReference type="CDD" id="cd06453">
    <property type="entry name" value="SufS_like"/>
    <property type="match status" value="1"/>
</dbReference>
<proteinExistence type="inferred from homology"/>
<comment type="function">
    <text evidence="8">Catalyzes the removal of elemental sulfur and selenium atoms from L-cysteine, L-cystine, L-selenocysteine, and L-selenocystine to produce L-alanine.</text>
</comment>
<dbReference type="NCBIfam" id="TIGR01979">
    <property type="entry name" value="sufS"/>
    <property type="match status" value="1"/>
</dbReference>
<evidence type="ECO:0000256" key="4">
    <source>
        <dbReference type="ARBA" id="ARBA00022679"/>
    </source>
</evidence>
<dbReference type="InterPro" id="IPR015421">
    <property type="entry name" value="PyrdxlP-dep_Trfase_major"/>
</dbReference>
<keyword evidence="10" id="KW-0032">Aminotransferase</keyword>
<dbReference type="InterPro" id="IPR020578">
    <property type="entry name" value="Aminotrans_V_PyrdxlP_BS"/>
</dbReference>
<dbReference type="PROSITE" id="PS00595">
    <property type="entry name" value="AA_TRANSFER_CLASS_5"/>
    <property type="match status" value="1"/>
</dbReference>
<organism evidence="10 11">
    <name type="scientific">Flavobacterium chuncheonense</name>
    <dbReference type="NCBI Taxonomy" id="2026653"/>
    <lineage>
        <taxon>Bacteria</taxon>
        <taxon>Pseudomonadati</taxon>
        <taxon>Bacteroidota</taxon>
        <taxon>Flavobacteriia</taxon>
        <taxon>Flavobacteriales</taxon>
        <taxon>Flavobacteriaceae</taxon>
        <taxon>Flavobacterium</taxon>
    </lineage>
</organism>
<dbReference type="EMBL" id="JBHUPC010000013">
    <property type="protein sequence ID" value="MFD2892178.1"/>
    <property type="molecule type" value="Genomic_DNA"/>
</dbReference>
<evidence type="ECO:0000313" key="11">
    <source>
        <dbReference type="Proteomes" id="UP001597534"/>
    </source>
</evidence>
<dbReference type="Proteomes" id="UP001597534">
    <property type="component" value="Unassembled WGS sequence"/>
</dbReference>
<protein>
    <recommendedName>
        <fullName evidence="3 8">Cysteine desulfurase</fullName>
        <ecNumber evidence="3 8">2.8.1.7</ecNumber>
    </recommendedName>
</protein>
<evidence type="ECO:0000256" key="5">
    <source>
        <dbReference type="ARBA" id="ARBA00022898"/>
    </source>
</evidence>
<gene>
    <name evidence="10" type="ORF">ACFS5J_09160</name>
</gene>
<dbReference type="EC" id="2.8.1.7" evidence="3 8"/>
<sequence length="404" mass="44230">MIDIQKVRADFPILSQKVNGKPLVYFDNGATAQKPQVVIDAISKYYNEINANIHRGVHTLSQLATDAYEASRNTIQQHLNAKHNHEIIFTSGTTFGINLVANGFASLLNANDEVMVSALEHHSNIVPWQFLCEKTGAKLVVIPMNEKGELEMSAFDSLLSEKTKVVTVNHISNALGTVNPIEYIIEKAHQVGAAVLIDGAQATPHLRPDVQALDCDFYVFSGHKVCGPTGVGVLYGKEEWLRKLPPYQGGGEMIAEVTFEKTTYADLPHKFEAGTPNIAGGIVLGTALDYMNGIGFDNIAAYEQELLEYGTKRLLELDGVTIYGTGDKKASVISFNLEGIHPYDIGTIIDKLGIAVRTGHHCAQPIMNFFGIPGTIRASFAFYNTMEEIDIFVEAVKKAQMMLS</sequence>
<comment type="cofactor">
    <cofactor evidence="1 7">
        <name>pyridoxal 5'-phosphate</name>
        <dbReference type="ChEBI" id="CHEBI:597326"/>
    </cofactor>
</comment>
<keyword evidence="5 8" id="KW-0663">Pyridoxal phosphate</keyword>
<evidence type="ECO:0000313" key="10">
    <source>
        <dbReference type="EMBL" id="MFD2892178.1"/>
    </source>
</evidence>
<keyword evidence="4 8" id="KW-0808">Transferase</keyword>
<dbReference type="InterPro" id="IPR015422">
    <property type="entry name" value="PyrdxlP-dep_Trfase_small"/>
</dbReference>
<evidence type="ECO:0000256" key="2">
    <source>
        <dbReference type="ARBA" id="ARBA00010447"/>
    </source>
</evidence>